<reference evidence="1 2" key="1">
    <citation type="journal article" date="2014" name="Genome Biol. Evol.">
        <title>The genome of the myxosporean Thelohanellus kitauei shows adaptations to nutrient acquisition within its fish host.</title>
        <authorList>
            <person name="Yang Y."/>
            <person name="Xiong J."/>
            <person name="Zhou Z."/>
            <person name="Huo F."/>
            <person name="Miao W."/>
            <person name="Ran C."/>
            <person name="Liu Y."/>
            <person name="Zhang J."/>
            <person name="Feng J."/>
            <person name="Wang M."/>
            <person name="Wang M."/>
            <person name="Wang L."/>
            <person name="Yao B."/>
        </authorList>
    </citation>
    <scope>NUCLEOTIDE SEQUENCE [LARGE SCALE GENOMIC DNA]</scope>
    <source>
        <strain evidence="1">Wuqing</strain>
    </source>
</reference>
<dbReference type="OrthoDB" id="10251073at2759"/>
<dbReference type="Proteomes" id="UP000031668">
    <property type="component" value="Unassembled WGS sequence"/>
</dbReference>
<keyword evidence="2" id="KW-1185">Reference proteome</keyword>
<evidence type="ECO:0000313" key="1">
    <source>
        <dbReference type="EMBL" id="KII68799.1"/>
    </source>
</evidence>
<gene>
    <name evidence="1" type="ORF">RF11_15068</name>
</gene>
<protein>
    <recommendedName>
        <fullName evidence="3">HAT C-terminal dimerisation domain-containing protein</fullName>
    </recommendedName>
</protein>
<proteinExistence type="predicted"/>
<comment type="caution">
    <text evidence="1">The sequence shown here is derived from an EMBL/GenBank/DDBJ whole genome shotgun (WGS) entry which is preliminary data.</text>
</comment>
<evidence type="ECO:0000313" key="2">
    <source>
        <dbReference type="Proteomes" id="UP000031668"/>
    </source>
</evidence>
<dbReference type="EMBL" id="JWZT01002709">
    <property type="protein sequence ID" value="KII68799.1"/>
    <property type="molecule type" value="Genomic_DNA"/>
</dbReference>
<dbReference type="PANTHER" id="PTHR45913:SF22">
    <property type="entry name" value="SCAN BOX DOMAIN-CONTAINING PROTEIN"/>
    <property type="match status" value="1"/>
</dbReference>
<sequence>MKPHPIADGLLLKTAKHIVRVMIGEEYVNKLNDMYISLDTVDRRIANTSADILDRMIEEMKSSILPIFSIKLYESTYVENGSQLLTSQEEFIELINSDVAQTDFSSISIAQFWIKCLKSCSVISYPFLRLLLPFSTYISLRNCVSGLVFIKSKYSIRLDEEDDVSCASDKTMPRIQDLVKQQQDQSSQ</sequence>
<organism evidence="1 2">
    <name type="scientific">Thelohanellus kitauei</name>
    <name type="common">Myxosporean</name>
    <dbReference type="NCBI Taxonomy" id="669202"/>
    <lineage>
        <taxon>Eukaryota</taxon>
        <taxon>Metazoa</taxon>
        <taxon>Cnidaria</taxon>
        <taxon>Myxozoa</taxon>
        <taxon>Myxosporea</taxon>
        <taxon>Bivalvulida</taxon>
        <taxon>Platysporina</taxon>
        <taxon>Myxobolidae</taxon>
        <taxon>Thelohanellus</taxon>
    </lineage>
</organism>
<name>A0A0C2ITN4_THEKT</name>
<dbReference type="AlphaFoldDB" id="A0A0C2ITN4"/>
<accession>A0A0C2ITN4</accession>
<evidence type="ECO:0008006" key="3">
    <source>
        <dbReference type="Google" id="ProtNLM"/>
    </source>
</evidence>
<dbReference type="PANTHER" id="PTHR45913">
    <property type="entry name" value="EPM2A-INTERACTING PROTEIN 1"/>
    <property type="match status" value="1"/>
</dbReference>